<feature type="compositionally biased region" description="Low complexity" evidence="1">
    <location>
        <begin position="115"/>
        <end position="126"/>
    </location>
</feature>
<comment type="caution">
    <text evidence="2">The sequence shown here is derived from an EMBL/GenBank/DDBJ whole genome shotgun (WGS) entry which is preliminary data.</text>
</comment>
<proteinExistence type="predicted"/>
<dbReference type="RefSeq" id="XP_060339316.1">
    <property type="nucleotide sequence ID" value="XM_060476255.1"/>
</dbReference>
<feature type="region of interest" description="Disordered" evidence="1">
    <location>
        <begin position="189"/>
        <end position="269"/>
    </location>
</feature>
<dbReference type="EMBL" id="JAUEPS010000001">
    <property type="protein sequence ID" value="KAK0469523.1"/>
    <property type="molecule type" value="Genomic_DNA"/>
</dbReference>
<gene>
    <name evidence="2" type="ORF">EV420DRAFT_1633946</name>
</gene>
<evidence type="ECO:0000313" key="2">
    <source>
        <dbReference type="EMBL" id="KAK0469523.1"/>
    </source>
</evidence>
<feature type="compositionally biased region" description="Low complexity" evidence="1">
    <location>
        <begin position="257"/>
        <end position="268"/>
    </location>
</feature>
<name>A0AA39NQ73_ARMTA</name>
<feature type="compositionally biased region" description="Low complexity" evidence="1">
    <location>
        <begin position="171"/>
        <end position="181"/>
    </location>
</feature>
<dbReference type="Proteomes" id="UP001175211">
    <property type="component" value="Unassembled WGS sequence"/>
</dbReference>
<protein>
    <submittedName>
        <fullName evidence="2">Uncharacterized protein</fullName>
    </submittedName>
</protein>
<reference evidence="2" key="1">
    <citation type="submission" date="2023-06" db="EMBL/GenBank/DDBJ databases">
        <authorList>
            <consortium name="Lawrence Berkeley National Laboratory"/>
            <person name="Ahrendt S."/>
            <person name="Sahu N."/>
            <person name="Indic B."/>
            <person name="Wong-Bajracharya J."/>
            <person name="Merenyi Z."/>
            <person name="Ke H.-M."/>
            <person name="Monk M."/>
            <person name="Kocsube S."/>
            <person name="Drula E."/>
            <person name="Lipzen A."/>
            <person name="Balint B."/>
            <person name="Henrissat B."/>
            <person name="Andreopoulos B."/>
            <person name="Martin F.M."/>
            <person name="Harder C.B."/>
            <person name="Rigling D."/>
            <person name="Ford K.L."/>
            <person name="Foster G.D."/>
            <person name="Pangilinan J."/>
            <person name="Papanicolaou A."/>
            <person name="Barry K."/>
            <person name="LaButti K."/>
            <person name="Viragh M."/>
            <person name="Koriabine M."/>
            <person name="Yan M."/>
            <person name="Riley R."/>
            <person name="Champramary S."/>
            <person name="Plett K.L."/>
            <person name="Tsai I.J."/>
            <person name="Slot J."/>
            <person name="Sipos G."/>
            <person name="Plett J."/>
            <person name="Nagy L.G."/>
            <person name="Grigoriev I.V."/>
        </authorList>
    </citation>
    <scope>NUCLEOTIDE SEQUENCE</scope>
    <source>
        <strain evidence="2">CCBAS 213</strain>
    </source>
</reference>
<keyword evidence="3" id="KW-1185">Reference proteome</keyword>
<sequence>MDDHIPVYLNVSNPPQALTNPHGDGEDSYTFSVVFEDTEPFPCLGQTFTTGDGNFSSNPSSTYSSPGYVGLGDSFDAIGDDQWSPLSPHPTELWAPDAARHLVVPHSIPRRYSESGESSASSLGSSTDMFPGLRRHASASSLGIRRNDQPISEMLSNVKTLSLEDNPPHHGPASSPVAASSPYGGNTAFLIPIQTPANDGLPFRSPASSAPSSPISPSSSLAPPDGRAGMGNLPSVTLEPDDGVISLPHESNGVDNLHQSSTSTLLHSDPPRGRTLWRFDDDYLTPGPNFRSLSLSDIDNDVFGLMRSPSVAPSTHSDCGIDLARLDLNPDVVTSGVFSDIPEQQSSHPAKDALLPPMPYREQVASDAVA</sequence>
<feature type="region of interest" description="Disordered" evidence="1">
    <location>
        <begin position="340"/>
        <end position="370"/>
    </location>
</feature>
<accession>A0AA39NQ73</accession>
<feature type="region of interest" description="Disordered" evidence="1">
    <location>
        <begin position="162"/>
        <end position="181"/>
    </location>
</feature>
<dbReference type="GeneID" id="85359803"/>
<feature type="region of interest" description="Disordered" evidence="1">
    <location>
        <begin position="111"/>
        <end position="132"/>
    </location>
</feature>
<feature type="compositionally biased region" description="Low complexity" evidence="1">
    <location>
        <begin position="205"/>
        <end position="224"/>
    </location>
</feature>
<organism evidence="2 3">
    <name type="scientific">Armillaria tabescens</name>
    <name type="common">Ringless honey mushroom</name>
    <name type="synonym">Agaricus tabescens</name>
    <dbReference type="NCBI Taxonomy" id="1929756"/>
    <lineage>
        <taxon>Eukaryota</taxon>
        <taxon>Fungi</taxon>
        <taxon>Dikarya</taxon>
        <taxon>Basidiomycota</taxon>
        <taxon>Agaricomycotina</taxon>
        <taxon>Agaricomycetes</taxon>
        <taxon>Agaricomycetidae</taxon>
        <taxon>Agaricales</taxon>
        <taxon>Marasmiineae</taxon>
        <taxon>Physalacriaceae</taxon>
        <taxon>Desarmillaria</taxon>
    </lineage>
</organism>
<evidence type="ECO:0000313" key="3">
    <source>
        <dbReference type="Proteomes" id="UP001175211"/>
    </source>
</evidence>
<dbReference type="AlphaFoldDB" id="A0AA39NQ73"/>
<evidence type="ECO:0000256" key="1">
    <source>
        <dbReference type="SAM" id="MobiDB-lite"/>
    </source>
</evidence>